<dbReference type="InterPro" id="IPR002110">
    <property type="entry name" value="Ankyrin_rpt"/>
</dbReference>
<dbReference type="Pfam" id="PF13637">
    <property type="entry name" value="Ank_4"/>
    <property type="match status" value="1"/>
</dbReference>
<evidence type="ECO:0000313" key="4">
    <source>
        <dbReference type="EMBL" id="KAL1496537.1"/>
    </source>
</evidence>
<feature type="repeat" description="ANK" evidence="3">
    <location>
        <begin position="1467"/>
        <end position="1499"/>
    </location>
</feature>
<feature type="repeat" description="ANK" evidence="3">
    <location>
        <begin position="1404"/>
        <end position="1436"/>
    </location>
</feature>
<organism evidence="4 5">
    <name type="scientific">Prymnesium parvum</name>
    <name type="common">Toxic golden alga</name>
    <dbReference type="NCBI Taxonomy" id="97485"/>
    <lineage>
        <taxon>Eukaryota</taxon>
        <taxon>Haptista</taxon>
        <taxon>Haptophyta</taxon>
        <taxon>Prymnesiophyceae</taxon>
        <taxon>Prymnesiales</taxon>
        <taxon>Prymnesiaceae</taxon>
        <taxon>Prymnesium</taxon>
    </lineage>
</organism>
<feature type="repeat" description="ANK" evidence="3">
    <location>
        <begin position="330"/>
        <end position="362"/>
    </location>
</feature>
<feature type="repeat" description="ANK" evidence="3">
    <location>
        <begin position="65"/>
        <end position="97"/>
    </location>
</feature>
<feature type="repeat" description="ANK" evidence="3">
    <location>
        <begin position="363"/>
        <end position="395"/>
    </location>
</feature>
<dbReference type="PRINTS" id="PR01415">
    <property type="entry name" value="ANKYRIN"/>
</dbReference>
<feature type="repeat" description="ANK" evidence="3">
    <location>
        <begin position="804"/>
        <end position="836"/>
    </location>
</feature>
<feature type="repeat" description="ANK" evidence="3">
    <location>
        <begin position="1272"/>
        <end position="1304"/>
    </location>
</feature>
<feature type="repeat" description="ANK" evidence="3">
    <location>
        <begin position="632"/>
        <end position="664"/>
    </location>
</feature>
<feature type="repeat" description="ANK" evidence="3">
    <location>
        <begin position="870"/>
        <end position="902"/>
    </location>
</feature>
<dbReference type="Proteomes" id="UP001515480">
    <property type="component" value="Unassembled WGS sequence"/>
</dbReference>
<feature type="repeat" description="ANK" evidence="3">
    <location>
        <begin position="1002"/>
        <end position="1034"/>
    </location>
</feature>
<feature type="repeat" description="ANK" evidence="3">
    <location>
        <begin position="969"/>
        <end position="1001"/>
    </location>
</feature>
<dbReference type="Pfam" id="PF00023">
    <property type="entry name" value="Ank"/>
    <property type="match status" value="2"/>
</dbReference>
<feature type="repeat" description="ANK" evidence="3">
    <location>
        <begin position="771"/>
        <end position="803"/>
    </location>
</feature>
<evidence type="ECO:0000256" key="1">
    <source>
        <dbReference type="ARBA" id="ARBA00022737"/>
    </source>
</evidence>
<evidence type="ECO:0000256" key="3">
    <source>
        <dbReference type="PROSITE-ProRule" id="PRU00023"/>
    </source>
</evidence>
<comment type="caution">
    <text evidence="4">The sequence shown here is derived from an EMBL/GenBank/DDBJ whole genome shotgun (WGS) entry which is preliminary data.</text>
</comment>
<feature type="repeat" description="ANK" evidence="3">
    <location>
        <begin position="1533"/>
        <end position="1566"/>
    </location>
</feature>
<accession>A0AB34IDG0</accession>
<evidence type="ECO:0008006" key="6">
    <source>
        <dbReference type="Google" id="ProtNLM"/>
    </source>
</evidence>
<feature type="repeat" description="ANK" evidence="3">
    <location>
        <begin position="903"/>
        <end position="935"/>
    </location>
</feature>
<feature type="repeat" description="ANK" evidence="3">
    <location>
        <begin position="1338"/>
        <end position="1370"/>
    </location>
</feature>
<dbReference type="PROSITE" id="PS50297">
    <property type="entry name" value="ANK_REP_REGION"/>
    <property type="match status" value="33"/>
</dbReference>
<keyword evidence="1" id="KW-0677">Repeat</keyword>
<dbReference type="SMART" id="SM00248">
    <property type="entry name" value="ANK"/>
    <property type="match status" value="34"/>
</dbReference>
<reference evidence="4 5" key="1">
    <citation type="journal article" date="2024" name="Science">
        <title>Giant polyketide synthase enzymes in the biosynthesis of giant marine polyether toxins.</title>
        <authorList>
            <person name="Fallon T.R."/>
            <person name="Shende V.V."/>
            <person name="Wierzbicki I.H."/>
            <person name="Pendleton A.L."/>
            <person name="Watervoot N.F."/>
            <person name="Auber R.P."/>
            <person name="Gonzalez D.J."/>
            <person name="Wisecaver J.H."/>
            <person name="Moore B.S."/>
        </authorList>
    </citation>
    <scope>NUCLEOTIDE SEQUENCE [LARGE SCALE GENOMIC DNA]</scope>
    <source>
        <strain evidence="4 5">12B1</strain>
    </source>
</reference>
<dbReference type="SUPFAM" id="SSF48403">
    <property type="entry name" value="Ankyrin repeat"/>
    <property type="match status" value="4"/>
</dbReference>
<feature type="repeat" description="ANK" evidence="3">
    <location>
        <begin position="1173"/>
        <end position="1205"/>
    </location>
</feature>
<name>A0AB34IDG0_PRYPA</name>
<feature type="repeat" description="ANK" evidence="3">
    <location>
        <begin position="1070"/>
        <end position="1102"/>
    </location>
</feature>
<feature type="repeat" description="ANK" evidence="3">
    <location>
        <begin position="599"/>
        <end position="631"/>
    </location>
</feature>
<dbReference type="PANTHER" id="PTHR24161">
    <property type="entry name" value="ANK_REP_REGION DOMAIN-CONTAINING PROTEIN-RELATED"/>
    <property type="match status" value="1"/>
</dbReference>
<feature type="repeat" description="ANK" evidence="3">
    <location>
        <begin position="1103"/>
        <end position="1135"/>
    </location>
</feature>
<dbReference type="EMBL" id="JBGBPQ010000028">
    <property type="protein sequence ID" value="KAL1496537.1"/>
    <property type="molecule type" value="Genomic_DNA"/>
</dbReference>
<sequence length="1609" mass="171454">MLRAAENGDVRELTRLLRNNANIEERDDVRVCVCGWRRERVSMDAALTSLKTRPPPHLSSPRRQACFSPLHWAARNGHEGAVRLLLENNADIAARDNGGYSPLHWAASNGHEGAVRLLLENNADIAARANAGSSPLHWAAFKGHDAVVRLLLENNADTIARENVRVCTCGWRRVSVAMGAALTLIPPLLSSPRRQGGKSPLHLAAMNGHEGAVRLLLENSGDIAARDNVRVCACGWRRGRVGMGVALTPLAPAPCLSAPRRQVGFSPLHFAASKGHEGAVRLLLENNADTAAGDNVRVCACGWRRERVAIGAALTPLTPAPCLSSPRRQVGASPLYWAASNGHEGAVRLLLEKNADIAATNNAGLSPLHWAASKGHEVIVRLLLENNADIAASTNVGFSPLHWAAMNGHDGTVRLLLEKNADISARDNVRVCACGWRRERVTMGVALTPLTLRLLSISSPRRQAGFSSLHWTASKGHEGAVRLLLLENNVDIAARDNAGFSPLHWAAGNGHEGAVRLLLENNADIAARDNAGFSPLHFAAGNGHEGAVRLLLENNADIAASTNVRVCVCGWRRERVAMGAALTPVTPRLLSISFPRRQAGFSPLHWTASKGHEGIVRLLLEKNADIAARDHAGYSPLHCAASNGNEGAVRLLLENNADIAASTNVRVCACGWRRERVAMGAALTPLKTRPPPHLSSTRRQEGYTPLHCAAHKGHENAVRLLLEKNADIAARNNVRVCACGWRRESVAMGAALTPLTPHLPSPALASPLRQGGLSPLHCAAYNGHEGAVRLLLENNADFAARENLGYSPLNLAARNGHEGVVRLLLENNADIAARENGGDSPLHWAAKNGHEGVVRLLLENNADIAARANAGFSPLHWAAKNGHEGAVRLLLQNNADIAARTNAGKSTLHSAASKGHEGAVGLLLENNADTAARDDAGFSPLHWAAGNGHEGAVRLLLEKNADIAARDNAGKSPLHLAATKGHEGAVRLLLEKNADIAASTIEGFSSLHLAAINGHEGAVRLLLEKNGDIAASTNVRVCACGWRLERVAMGAALTPLTLIPLLFSSSRRQAGKSPLHLSAFKGHEGVVRLLLENHADTAARDNEGYTPLHCAAHKGHENAVRLLLEKNADIAARNNVRVCVCGWRRESVAMGAALTPLTPHLPSPALASPLRQGGLSPLHCAAYNGHEGAVRLLLENNADFAARENVRVCACGWSRERVAMGAALTALTPPTPSSPRRQLGYSPLNLAARNGHEGVVRLLLENNADIAARENGGDSPLHWAAKNGHEGVVRLLLENNADIAASTNAGKSPLHYAARNGHEGAVRLLLENNADIAASTNAGLSPLHLAASKGHEGAVRLLLENNADIAARANDGSSPLHCAVKNGDGGTVRLLLEKNADIAARDNDGDSPLHHAASHGHEGVVRLLLENNADIAARDNVRVCACGWRHERVAATPRPPPPRLSSPRRQAGFSPLHLVADNGHEGAMRLLLENNADIAARTNDNFSPLHHAAHKGHESAVRVLLENNADTAARDNDGFSPFHLASMNDHEGAARLLLLENNANTGARDDVRVCACGWRRVVTTKGDELGRRTGIGLLLMHEHQHCGVNLHSR</sequence>
<dbReference type="Pfam" id="PF12796">
    <property type="entry name" value="Ank_2"/>
    <property type="match status" value="13"/>
</dbReference>
<evidence type="ECO:0000256" key="2">
    <source>
        <dbReference type="ARBA" id="ARBA00023043"/>
    </source>
</evidence>
<feature type="repeat" description="ANK" evidence="3">
    <location>
        <begin position="396"/>
        <end position="428"/>
    </location>
</feature>
<gene>
    <name evidence="4" type="ORF">AB1Y20_014143</name>
</gene>
<feature type="repeat" description="ANK" evidence="3">
    <location>
        <begin position="196"/>
        <end position="228"/>
    </location>
</feature>
<feature type="repeat" description="ANK" evidence="3">
    <location>
        <begin position="1500"/>
        <end position="1532"/>
    </location>
</feature>
<feature type="repeat" description="ANK" evidence="3">
    <location>
        <begin position="98"/>
        <end position="130"/>
    </location>
</feature>
<feature type="repeat" description="ANK" evidence="3">
    <location>
        <begin position="837"/>
        <end position="869"/>
    </location>
</feature>
<proteinExistence type="predicted"/>
<dbReference type="PANTHER" id="PTHR24161:SF85">
    <property type="entry name" value="PALMITOYLTRANSFERASE HIP14"/>
    <property type="match status" value="1"/>
</dbReference>
<feature type="repeat" description="ANK" evidence="3">
    <location>
        <begin position="131"/>
        <end position="163"/>
    </location>
</feature>
<dbReference type="InterPro" id="IPR036770">
    <property type="entry name" value="Ankyrin_rpt-contain_sf"/>
</dbReference>
<feature type="repeat" description="ANK" evidence="3">
    <location>
        <begin position="1305"/>
        <end position="1337"/>
    </location>
</feature>
<dbReference type="Gene3D" id="1.25.40.20">
    <property type="entry name" value="Ankyrin repeat-containing domain"/>
    <property type="match status" value="17"/>
</dbReference>
<protein>
    <recommendedName>
        <fullName evidence="6">PARP</fullName>
    </recommendedName>
</protein>
<feature type="repeat" description="ANK" evidence="3">
    <location>
        <begin position="464"/>
        <end position="497"/>
    </location>
</feature>
<keyword evidence="2 3" id="KW-0040">ANK repeat</keyword>
<feature type="repeat" description="ANK" evidence="3">
    <location>
        <begin position="263"/>
        <end position="295"/>
    </location>
</feature>
<feature type="repeat" description="ANK" evidence="3">
    <location>
        <begin position="531"/>
        <end position="563"/>
    </location>
</feature>
<feature type="repeat" description="ANK" evidence="3">
    <location>
        <begin position="701"/>
        <end position="733"/>
    </location>
</feature>
<feature type="repeat" description="ANK" evidence="3">
    <location>
        <begin position="1239"/>
        <end position="1271"/>
    </location>
</feature>
<feature type="repeat" description="ANK" evidence="3">
    <location>
        <begin position="498"/>
        <end position="530"/>
    </location>
</feature>
<dbReference type="PROSITE" id="PS50088">
    <property type="entry name" value="ANK_REPEAT"/>
    <property type="match status" value="34"/>
</dbReference>
<feature type="repeat" description="ANK" evidence="3">
    <location>
        <begin position="936"/>
        <end position="968"/>
    </location>
</feature>
<evidence type="ECO:0000313" key="5">
    <source>
        <dbReference type="Proteomes" id="UP001515480"/>
    </source>
</evidence>
<feature type="repeat" description="ANK" evidence="3">
    <location>
        <begin position="1371"/>
        <end position="1403"/>
    </location>
</feature>
<keyword evidence="5" id="KW-1185">Reference proteome</keyword>